<dbReference type="InterPro" id="IPR024989">
    <property type="entry name" value="MFS_assoc_dom"/>
</dbReference>
<dbReference type="SUPFAM" id="SSF103473">
    <property type="entry name" value="MFS general substrate transporter"/>
    <property type="match status" value="1"/>
</dbReference>
<comment type="subcellular location">
    <subcellularLocation>
        <location evidence="1">Cell inner membrane</location>
        <topology evidence="1">Multi-pass membrane protein</topology>
    </subcellularLocation>
</comment>
<dbReference type="RefSeq" id="WP_158636273.1">
    <property type="nucleotide sequence ID" value="NZ_VLKP01000003.1"/>
</dbReference>
<feature type="domain" description="Major facilitator superfamily associated" evidence="10">
    <location>
        <begin position="7"/>
        <end position="380"/>
    </location>
</feature>
<accession>A0A562LYQ0</accession>
<feature type="transmembrane region" description="Helical" evidence="9">
    <location>
        <begin position="67"/>
        <end position="87"/>
    </location>
</feature>
<evidence type="ECO:0000256" key="9">
    <source>
        <dbReference type="SAM" id="Phobius"/>
    </source>
</evidence>
<proteinExistence type="predicted"/>
<keyword evidence="4" id="KW-0997">Cell inner membrane</keyword>
<sequence length="406" mass="43967">MSPADFRRYSLFYLGYYGALGAFTPYIGRWVVAQGHGGYVVGAVLGLWYGGRMLAPPTWSRWSARSPVPGHWLVAGCLLALLGFAALAGTTSAMSIFLAITWFALFFNAVMPQFEAMTLSALAHRSHEYGRIRVWGSISFLVVAASYGWLLDRLGEDAFVWLTLPWLALTVAAAWLHRKDRPHAPMQTSPVNPSAVGVESDPATSPAARPTGMPLWRRPGVRSLLLVTLLMQLGFGPFYVFYTLHLRAQGHDGTAVGLLWAIGVICEVAMFWLAPKLLQRFGAWRVMLTCMGVTVVRWLIVAWLGPSFGWMALAQTGHAFSFAAFHAGCMRRMAELFPERHDMVAAQGLLYGFSGGIGGVLGAGLASVAWQHGGGQWAFVAGALATLVGLGVLVATATSFRRTADA</sequence>
<keyword evidence="7 9" id="KW-0472">Membrane</keyword>
<keyword evidence="3" id="KW-1003">Cell membrane</keyword>
<feature type="transmembrane region" description="Helical" evidence="9">
    <location>
        <begin position="158"/>
        <end position="176"/>
    </location>
</feature>
<feature type="transmembrane region" description="Helical" evidence="9">
    <location>
        <begin position="223"/>
        <end position="242"/>
    </location>
</feature>
<evidence type="ECO:0000256" key="6">
    <source>
        <dbReference type="ARBA" id="ARBA00022989"/>
    </source>
</evidence>
<gene>
    <name evidence="11" type="ORF">IP93_01027</name>
</gene>
<feature type="transmembrane region" description="Helical" evidence="9">
    <location>
        <begin position="286"/>
        <end position="304"/>
    </location>
</feature>
<feature type="transmembrane region" description="Helical" evidence="9">
    <location>
        <begin position="254"/>
        <end position="274"/>
    </location>
</feature>
<dbReference type="AlphaFoldDB" id="A0A562LYQ0"/>
<comment type="caution">
    <text evidence="11">The sequence shown here is derived from an EMBL/GenBank/DDBJ whole genome shotgun (WGS) entry which is preliminary data.</text>
</comment>
<dbReference type="EMBL" id="VLKP01000003">
    <property type="protein sequence ID" value="TWI12682.1"/>
    <property type="molecule type" value="Genomic_DNA"/>
</dbReference>
<dbReference type="Pfam" id="PF12832">
    <property type="entry name" value="MFS_1_like"/>
    <property type="match status" value="1"/>
</dbReference>
<dbReference type="PANTHER" id="PTHR23522:SF10">
    <property type="entry name" value="3-PHENYLPROPIONIC ACID TRANSPORTER-RELATED"/>
    <property type="match status" value="1"/>
</dbReference>
<feature type="transmembrane region" description="Helical" evidence="9">
    <location>
        <begin position="38"/>
        <end position="55"/>
    </location>
</feature>
<evidence type="ECO:0000256" key="1">
    <source>
        <dbReference type="ARBA" id="ARBA00004429"/>
    </source>
</evidence>
<name>A0A562LYQ0_9GAMM</name>
<feature type="transmembrane region" description="Helical" evidence="9">
    <location>
        <begin position="132"/>
        <end position="152"/>
    </location>
</feature>
<evidence type="ECO:0000256" key="4">
    <source>
        <dbReference type="ARBA" id="ARBA00022519"/>
    </source>
</evidence>
<dbReference type="Proteomes" id="UP000316471">
    <property type="component" value="Unassembled WGS sequence"/>
</dbReference>
<feature type="transmembrane region" description="Helical" evidence="9">
    <location>
        <begin position="12"/>
        <end position="32"/>
    </location>
</feature>
<evidence type="ECO:0000256" key="7">
    <source>
        <dbReference type="ARBA" id="ARBA00023136"/>
    </source>
</evidence>
<dbReference type="NCBIfam" id="NF037955">
    <property type="entry name" value="mfs"/>
    <property type="match status" value="1"/>
</dbReference>
<dbReference type="InterPro" id="IPR026032">
    <property type="entry name" value="HcaT-like"/>
</dbReference>
<dbReference type="InterPro" id="IPR036259">
    <property type="entry name" value="MFS_trans_sf"/>
</dbReference>
<feature type="region of interest" description="Disordered" evidence="8">
    <location>
        <begin position="185"/>
        <end position="209"/>
    </location>
</feature>
<evidence type="ECO:0000256" key="2">
    <source>
        <dbReference type="ARBA" id="ARBA00022448"/>
    </source>
</evidence>
<feature type="transmembrane region" description="Helical" evidence="9">
    <location>
        <begin position="376"/>
        <end position="400"/>
    </location>
</feature>
<evidence type="ECO:0000259" key="10">
    <source>
        <dbReference type="Pfam" id="PF12832"/>
    </source>
</evidence>
<evidence type="ECO:0000256" key="3">
    <source>
        <dbReference type="ARBA" id="ARBA00022475"/>
    </source>
</evidence>
<dbReference type="GO" id="GO:0015528">
    <property type="term" value="F:lactose:proton symporter activity"/>
    <property type="evidence" value="ECO:0007669"/>
    <property type="project" value="TreeGrafter"/>
</dbReference>
<keyword evidence="12" id="KW-1185">Reference proteome</keyword>
<dbReference type="PANTHER" id="PTHR23522">
    <property type="entry name" value="BLL5896 PROTEIN"/>
    <property type="match status" value="1"/>
</dbReference>
<keyword evidence="5 9" id="KW-0812">Transmembrane</keyword>
<evidence type="ECO:0000256" key="5">
    <source>
        <dbReference type="ARBA" id="ARBA00022692"/>
    </source>
</evidence>
<dbReference type="Gene3D" id="1.20.1250.20">
    <property type="entry name" value="MFS general substrate transporter like domains"/>
    <property type="match status" value="2"/>
</dbReference>
<reference evidence="11 12" key="1">
    <citation type="journal article" date="2015" name="Stand. Genomic Sci.">
        <title>Genomic Encyclopedia of Bacterial and Archaeal Type Strains, Phase III: the genomes of soil and plant-associated and newly described type strains.</title>
        <authorList>
            <person name="Whitman W.B."/>
            <person name="Woyke T."/>
            <person name="Klenk H.P."/>
            <person name="Zhou Y."/>
            <person name="Lilburn T.G."/>
            <person name="Beck B.J."/>
            <person name="De Vos P."/>
            <person name="Vandamme P."/>
            <person name="Eisen J.A."/>
            <person name="Garrity G."/>
            <person name="Hugenholtz P."/>
            <person name="Kyrpides N.C."/>
        </authorList>
    </citation>
    <scope>NUCLEOTIDE SEQUENCE [LARGE SCALE GENOMIC DNA]</scope>
    <source>
        <strain evidence="11 12">CGMCC 1.10136</strain>
    </source>
</reference>
<keyword evidence="2" id="KW-0813">Transport</keyword>
<keyword evidence="6 9" id="KW-1133">Transmembrane helix</keyword>
<evidence type="ECO:0000313" key="11">
    <source>
        <dbReference type="EMBL" id="TWI12682.1"/>
    </source>
</evidence>
<organism evidence="11 12">
    <name type="scientific">Aerolutibacter ruishenii</name>
    <dbReference type="NCBI Taxonomy" id="686800"/>
    <lineage>
        <taxon>Bacteria</taxon>
        <taxon>Pseudomonadati</taxon>
        <taxon>Pseudomonadota</taxon>
        <taxon>Gammaproteobacteria</taxon>
        <taxon>Lysobacterales</taxon>
        <taxon>Lysobacteraceae</taxon>
        <taxon>Aerolutibacter</taxon>
    </lineage>
</organism>
<dbReference type="OrthoDB" id="9150135at2"/>
<feature type="transmembrane region" description="Helical" evidence="9">
    <location>
        <begin position="93"/>
        <end position="111"/>
    </location>
</feature>
<dbReference type="GO" id="GO:0005886">
    <property type="term" value="C:plasma membrane"/>
    <property type="evidence" value="ECO:0007669"/>
    <property type="project" value="UniProtKB-SubCell"/>
</dbReference>
<feature type="transmembrane region" description="Helical" evidence="9">
    <location>
        <begin position="310"/>
        <end position="328"/>
    </location>
</feature>
<feature type="transmembrane region" description="Helical" evidence="9">
    <location>
        <begin position="349"/>
        <end position="370"/>
    </location>
</feature>
<evidence type="ECO:0000256" key="8">
    <source>
        <dbReference type="SAM" id="MobiDB-lite"/>
    </source>
</evidence>
<evidence type="ECO:0000313" key="12">
    <source>
        <dbReference type="Proteomes" id="UP000316471"/>
    </source>
</evidence>
<dbReference type="PIRSF" id="PIRSF004925">
    <property type="entry name" value="HcaT"/>
    <property type="match status" value="1"/>
</dbReference>
<dbReference type="GO" id="GO:0030395">
    <property type="term" value="F:lactose binding"/>
    <property type="evidence" value="ECO:0007669"/>
    <property type="project" value="TreeGrafter"/>
</dbReference>
<protein>
    <submittedName>
        <fullName evidence="11">PPP family 3-phenylpropionic acid transporter</fullName>
    </submittedName>
</protein>